<reference evidence="1" key="1">
    <citation type="journal article" date="2020" name="Nature">
        <title>Giant virus diversity and host interactions through global metagenomics.</title>
        <authorList>
            <person name="Schulz F."/>
            <person name="Roux S."/>
            <person name="Paez-Espino D."/>
            <person name="Jungbluth S."/>
            <person name="Walsh D.A."/>
            <person name="Denef V.J."/>
            <person name="McMahon K.D."/>
            <person name="Konstantinidis K.T."/>
            <person name="Eloe-Fadrosh E.A."/>
            <person name="Kyrpides N.C."/>
            <person name="Woyke T."/>
        </authorList>
    </citation>
    <scope>NUCLEOTIDE SEQUENCE</scope>
    <source>
        <strain evidence="1">GVMAG-M-3300027892-73</strain>
    </source>
</reference>
<organism evidence="1">
    <name type="scientific">viral metagenome</name>
    <dbReference type="NCBI Taxonomy" id="1070528"/>
    <lineage>
        <taxon>unclassified sequences</taxon>
        <taxon>metagenomes</taxon>
        <taxon>organismal metagenomes</taxon>
    </lineage>
</organism>
<sequence length="97" mass="11458">MEDKLSIVETSQIDDKLNIVLRQTDYDKDVALSKLELFNYDEVVVIKDYLGISVKEAERKVDKSNLNNEIYKQLRKRLDGTMRSYNERKTNNETKLK</sequence>
<proteinExistence type="predicted"/>
<dbReference type="AlphaFoldDB" id="A0A6C0LIR9"/>
<name>A0A6C0LIR9_9ZZZZ</name>
<protein>
    <submittedName>
        <fullName evidence="1">Uncharacterized protein</fullName>
    </submittedName>
</protein>
<dbReference type="EMBL" id="MN740520">
    <property type="protein sequence ID" value="QHU30846.1"/>
    <property type="molecule type" value="Genomic_DNA"/>
</dbReference>
<accession>A0A6C0LIR9</accession>
<evidence type="ECO:0000313" key="1">
    <source>
        <dbReference type="EMBL" id="QHU30846.1"/>
    </source>
</evidence>